<dbReference type="AlphaFoldDB" id="A0A0E9TLZ7"/>
<evidence type="ECO:0000313" key="1">
    <source>
        <dbReference type="EMBL" id="JAH53870.1"/>
    </source>
</evidence>
<accession>A0A0E9TLZ7</accession>
<dbReference type="EMBL" id="GBXM01054707">
    <property type="protein sequence ID" value="JAH53870.1"/>
    <property type="molecule type" value="Transcribed_RNA"/>
</dbReference>
<sequence length="40" mass="4330">MKPPPSAAGTEPHERGASFCAVAYITMLVYEYTLNLNASK</sequence>
<reference evidence="1" key="1">
    <citation type="submission" date="2014-11" db="EMBL/GenBank/DDBJ databases">
        <authorList>
            <person name="Amaro Gonzalez C."/>
        </authorList>
    </citation>
    <scope>NUCLEOTIDE SEQUENCE</scope>
</reference>
<name>A0A0E9TLZ7_ANGAN</name>
<organism evidence="1">
    <name type="scientific">Anguilla anguilla</name>
    <name type="common">European freshwater eel</name>
    <name type="synonym">Muraena anguilla</name>
    <dbReference type="NCBI Taxonomy" id="7936"/>
    <lineage>
        <taxon>Eukaryota</taxon>
        <taxon>Metazoa</taxon>
        <taxon>Chordata</taxon>
        <taxon>Craniata</taxon>
        <taxon>Vertebrata</taxon>
        <taxon>Euteleostomi</taxon>
        <taxon>Actinopterygii</taxon>
        <taxon>Neopterygii</taxon>
        <taxon>Teleostei</taxon>
        <taxon>Anguilliformes</taxon>
        <taxon>Anguillidae</taxon>
        <taxon>Anguilla</taxon>
    </lineage>
</organism>
<reference evidence="1" key="2">
    <citation type="journal article" date="2015" name="Fish Shellfish Immunol.">
        <title>Early steps in the European eel (Anguilla anguilla)-Vibrio vulnificus interaction in the gills: Role of the RtxA13 toxin.</title>
        <authorList>
            <person name="Callol A."/>
            <person name="Pajuelo D."/>
            <person name="Ebbesson L."/>
            <person name="Teles M."/>
            <person name="MacKenzie S."/>
            <person name="Amaro C."/>
        </authorList>
    </citation>
    <scope>NUCLEOTIDE SEQUENCE</scope>
</reference>
<proteinExistence type="predicted"/>
<protein>
    <submittedName>
        <fullName evidence="1">Uncharacterized protein</fullName>
    </submittedName>
</protein>